<dbReference type="RefSeq" id="WP_201655355.1">
    <property type="nucleotide sequence ID" value="NZ_JAEQNC010000003.1"/>
</dbReference>
<dbReference type="Proteomes" id="UP000633219">
    <property type="component" value="Unassembled WGS sequence"/>
</dbReference>
<gene>
    <name evidence="3" type="ORF">JJB09_07325</name>
</gene>
<protein>
    <recommendedName>
        <fullName evidence="2">UPF0102 protein JJB09_07325</fullName>
    </recommendedName>
</protein>
<dbReference type="AlphaFoldDB" id="A0A936YN98"/>
<proteinExistence type="inferred from homology"/>
<comment type="similarity">
    <text evidence="1 2">Belongs to the UPF0102 family.</text>
</comment>
<evidence type="ECO:0000313" key="4">
    <source>
        <dbReference type="Proteomes" id="UP000633219"/>
    </source>
</evidence>
<evidence type="ECO:0000313" key="3">
    <source>
        <dbReference type="EMBL" id="MBL0371837.1"/>
    </source>
</evidence>
<dbReference type="PANTHER" id="PTHR34039:SF1">
    <property type="entry name" value="UPF0102 PROTEIN YRAN"/>
    <property type="match status" value="1"/>
</dbReference>
<dbReference type="InterPro" id="IPR003509">
    <property type="entry name" value="UPF0102_YraN-like"/>
</dbReference>
<organism evidence="3 4">
    <name type="scientific">Rhizobium setariae</name>
    <dbReference type="NCBI Taxonomy" id="2801340"/>
    <lineage>
        <taxon>Bacteria</taxon>
        <taxon>Pseudomonadati</taxon>
        <taxon>Pseudomonadota</taxon>
        <taxon>Alphaproteobacteria</taxon>
        <taxon>Hyphomicrobiales</taxon>
        <taxon>Rhizobiaceae</taxon>
        <taxon>Rhizobium/Agrobacterium group</taxon>
        <taxon>Rhizobium</taxon>
    </lineage>
</organism>
<name>A0A936YN98_9HYPH</name>
<dbReference type="EMBL" id="JAEQNC010000003">
    <property type="protein sequence ID" value="MBL0371837.1"/>
    <property type="molecule type" value="Genomic_DNA"/>
</dbReference>
<evidence type="ECO:0000256" key="1">
    <source>
        <dbReference type="ARBA" id="ARBA00006738"/>
    </source>
</evidence>
<comment type="caution">
    <text evidence="3">The sequence shown here is derived from an EMBL/GenBank/DDBJ whole genome shotgun (WGS) entry which is preliminary data.</text>
</comment>
<reference evidence="3" key="1">
    <citation type="submission" date="2021-01" db="EMBL/GenBank/DDBJ databases">
        <title>Rhizobium sp. strain KVB221 16S ribosomal RNA gene Genome sequencing and assembly.</title>
        <authorList>
            <person name="Kang M."/>
        </authorList>
    </citation>
    <scope>NUCLEOTIDE SEQUENCE</scope>
    <source>
        <strain evidence="3">KVB221</strain>
    </source>
</reference>
<dbReference type="NCBIfam" id="NF009151">
    <property type="entry name" value="PRK12497.1-5"/>
    <property type="match status" value="1"/>
</dbReference>
<dbReference type="Pfam" id="PF02021">
    <property type="entry name" value="UPF0102"/>
    <property type="match status" value="1"/>
</dbReference>
<accession>A0A936YN98</accession>
<dbReference type="NCBIfam" id="TIGR00252">
    <property type="entry name" value="YraN family protein"/>
    <property type="match status" value="1"/>
</dbReference>
<dbReference type="PANTHER" id="PTHR34039">
    <property type="entry name" value="UPF0102 PROTEIN YRAN"/>
    <property type="match status" value="1"/>
</dbReference>
<dbReference type="Gene3D" id="3.40.1350.10">
    <property type="match status" value="1"/>
</dbReference>
<dbReference type="HAMAP" id="MF_00048">
    <property type="entry name" value="UPF0102"/>
    <property type="match status" value="1"/>
</dbReference>
<sequence length="121" mass="13889">MAKRNLGDRRKAHQRGYVSEYFAAFWLLAKGYRIVAMRYRAKSGEIDIIARKGQLIAFVEVKARRTTEDAVFAVSHDAQRRITNASLAWLARQPDAALLSLRYDIIAVRPWKLPVHFANAF</sequence>
<dbReference type="SUPFAM" id="SSF52980">
    <property type="entry name" value="Restriction endonuclease-like"/>
    <property type="match status" value="1"/>
</dbReference>
<dbReference type="GO" id="GO:0003676">
    <property type="term" value="F:nucleic acid binding"/>
    <property type="evidence" value="ECO:0007669"/>
    <property type="project" value="InterPro"/>
</dbReference>
<dbReference type="InterPro" id="IPR011856">
    <property type="entry name" value="tRNA_endonuc-like_dom_sf"/>
</dbReference>
<keyword evidence="4" id="KW-1185">Reference proteome</keyword>
<evidence type="ECO:0000256" key="2">
    <source>
        <dbReference type="HAMAP-Rule" id="MF_00048"/>
    </source>
</evidence>
<dbReference type="InterPro" id="IPR011335">
    <property type="entry name" value="Restrct_endonuc-II-like"/>
</dbReference>